<dbReference type="InterPro" id="IPR040079">
    <property type="entry name" value="Glutathione_S-Trfase"/>
</dbReference>
<name>A0A0D9XM98_9ORYZ</name>
<dbReference type="InterPro" id="IPR050346">
    <property type="entry name" value="FMO-like"/>
</dbReference>
<reference evidence="12" key="3">
    <citation type="submission" date="2015-04" db="UniProtKB">
        <authorList>
            <consortium name="EnsemblPlants"/>
        </authorList>
    </citation>
    <scope>IDENTIFICATION</scope>
</reference>
<dbReference type="InterPro" id="IPR045073">
    <property type="entry name" value="Omega/Tau-like"/>
</dbReference>
<evidence type="ECO:0000256" key="3">
    <source>
        <dbReference type="ARBA" id="ARBA00022679"/>
    </source>
</evidence>
<protein>
    <recommendedName>
        <fullName evidence="9">Flavin-containing monooxygenase</fullName>
        <ecNumber evidence="9">1.-.-.-</ecNumber>
    </recommendedName>
</protein>
<dbReference type="HOGENOM" id="CLU_282477_0_0_1"/>
<evidence type="ECO:0000256" key="7">
    <source>
        <dbReference type="ARBA" id="ARBA00025743"/>
    </source>
</evidence>
<dbReference type="Pfam" id="PF02798">
    <property type="entry name" value="GST_N"/>
    <property type="match status" value="1"/>
</dbReference>
<dbReference type="eggNOG" id="KOG1399">
    <property type="taxonomic scope" value="Eukaryota"/>
</dbReference>
<keyword evidence="9" id="KW-0503">Monooxygenase</keyword>
<evidence type="ECO:0000256" key="5">
    <source>
        <dbReference type="ARBA" id="ARBA00022857"/>
    </source>
</evidence>
<comment type="similarity">
    <text evidence="1 9">Belongs to the FMO family.</text>
</comment>
<dbReference type="Pfam" id="PF00743">
    <property type="entry name" value="FMO-like"/>
    <property type="match status" value="2"/>
</dbReference>
<organism evidence="12 13">
    <name type="scientific">Leersia perrieri</name>
    <dbReference type="NCBI Taxonomy" id="77586"/>
    <lineage>
        <taxon>Eukaryota</taxon>
        <taxon>Viridiplantae</taxon>
        <taxon>Streptophyta</taxon>
        <taxon>Embryophyta</taxon>
        <taxon>Tracheophyta</taxon>
        <taxon>Spermatophyta</taxon>
        <taxon>Magnoliopsida</taxon>
        <taxon>Liliopsida</taxon>
        <taxon>Poales</taxon>
        <taxon>Poaceae</taxon>
        <taxon>BOP clade</taxon>
        <taxon>Oryzoideae</taxon>
        <taxon>Oryzeae</taxon>
        <taxon>Oryzinae</taxon>
        <taxon>Leersia</taxon>
    </lineage>
</organism>
<dbReference type="Pfam" id="PF00646">
    <property type="entry name" value="F-box"/>
    <property type="match status" value="1"/>
</dbReference>
<evidence type="ECO:0000313" key="13">
    <source>
        <dbReference type="Proteomes" id="UP000032180"/>
    </source>
</evidence>
<dbReference type="STRING" id="77586.A0A0D9XM98"/>
<comment type="similarity">
    <text evidence="7">Belongs to the GST superfamily. Tau family.</text>
</comment>
<dbReference type="InterPro" id="IPR036249">
    <property type="entry name" value="Thioredoxin-like_sf"/>
</dbReference>
<dbReference type="PRINTS" id="PR00370">
    <property type="entry name" value="FMOXYGENASE"/>
</dbReference>
<dbReference type="Proteomes" id="UP000032180">
    <property type="component" value="Chromosome 10"/>
</dbReference>
<dbReference type="SUPFAM" id="SSF51905">
    <property type="entry name" value="FAD/NAD(P)-binding domain"/>
    <property type="match status" value="2"/>
</dbReference>
<dbReference type="SUPFAM" id="SSF52833">
    <property type="entry name" value="Thioredoxin-like"/>
    <property type="match status" value="1"/>
</dbReference>
<dbReference type="PROSITE" id="PS50404">
    <property type="entry name" value="GST_NTER"/>
    <property type="match status" value="1"/>
</dbReference>
<dbReference type="SUPFAM" id="SSF47616">
    <property type="entry name" value="GST C-terminal domain-like"/>
    <property type="match status" value="1"/>
</dbReference>
<proteinExistence type="inferred from homology"/>
<dbReference type="CDD" id="cd03058">
    <property type="entry name" value="GST_N_Tau"/>
    <property type="match status" value="1"/>
</dbReference>
<dbReference type="Gene3D" id="3.50.50.60">
    <property type="entry name" value="FAD/NAD(P)-binding domain"/>
    <property type="match status" value="2"/>
</dbReference>
<evidence type="ECO:0000256" key="9">
    <source>
        <dbReference type="RuleBase" id="RU361177"/>
    </source>
</evidence>
<keyword evidence="13" id="KW-1185">Reference proteome</keyword>
<dbReference type="InterPro" id="IPR001810">
    <property type="entry name" value="F-box_dom"/>
</dbReference>
<dbReference type="Gene3D" id="3.40.30.10">
    <property type="entry name" value="Glutaredoxin"/>
    <property type="match status" value="1"/>
</dbReference>
<sequence length="1106" mass="125018">MAGRDEKELKLLGSWSSPFTLRVKLALSFKGLSYAYVEEDLIGNKSELLLRSNPVHKKVPVLIHNGNPICESQIIVQYLDEAFPDAGVSLLPSDPYDRAVARFWAAYINDKAMKQTLEAVTNLETAFKECSKGKPFFGGDTVGYLDISLGSQCYRTSTSWWQRHNGLLLLQLQTIELRRLFVGAAEGGTAKSDVTWHLLFAPMPSASRRRTVAVVGAGAAGIVAARELLREGHAVTVFERSDRVGGTWAYDPRPDLAGAGAGGVHVSSSMYASLRTNLPRELMGFSGFDMAGRVFAGDARTFPGHREVLAFLAAFAEESGVSGHVRLRAEVVRVWPHLAAAAGDDGEQGERWNVAWRGEAAGGEVVEEVFDAVVVCNGHCTVPLVPKLRGIGNWKGKQMHSHNYRTPEPFQDQIVIVIGLGASGVDIAREVSKVAKEVHIASRYTEDRLGKVDMYQNVWLHSEVDCIQDDGQVRFSEGSVVAADTILYCTGYRYHFPFLDMEGLTVDDNRVGPLYKHVFPPKHAPNLSFVGLPVKTIIFQLFELESRWVARALSGRAKLPSSVAMAAAVEEDYQRMEAAGKPKRHTHSLMPDWVEYMDWLAAQVGEAPVEERRREMYEKALRCIWSMDDSYRDNWEKEEEQSPTRIETSSTNHSWVHRGITDKSRPRRAASDLRSIRAKHVRLWSLLRQELFDSTILGDQGRRGVVWIGMINTNKMSKQECMVNLLSEDVLANILCCLAPRHLAISRSVCEPWCKIIDGHRLLRADLLPHSVGGIYIKFYEMYPTTFFSRPSTGPTWVQLPPKPHRKDEYLVFDPTLSPHYEVLQIPYARNAMDPSTGGLEWPQPTFILHVFSSRTNKWKERLFVREGVAVCKVSDLESNWGHIQHNAVYWKGVLYVNCESKFVMRISLSNEKYQVIEPPGDFSDAVQYHDFYLGKSEKGVYCATFYLYRSGGVRIYILNESCGELEWVFKCNFDPGPVLELERIDRRGSWTLQEFEDNDNEATENGDFEATVERNFDWDSDDNDGVIVPAGPNYYHRDERRISFLGFHPYKEVVFLSENISRGLAYHLNSSKLQDLGHLRPKYYDSYGNRIIFSIHTLDGKVSRR</sequence>
<evidence type="ECO:0000256" key="2">
    <source>
        <dbReference type="ARBA" id="ARBA00022630"/>
    </source>
</evidence>
<feature type="compositionally biased region" description="Polar residues" evidence="10">
    <location>
        <begin position="643"/>
        <end position="654"/>
    </location>
</feature>
<keyword evidence="4 9" id="KW-0274">FAD</keyword>
<comment type="catalytic activity">
    <reaction evidence="8">
        <text>RX + glutathione = an S-substituted glutathione + a halide anion + H(+)</text>
        <dbReference type="Rhea" id="RHEA:16437"/>
        <dbReference type="ChEBI" id="CHEBI:15378"/>
        <dbReference type="ChEBI" id="CHEBI:16042"/>
        <dbReference type="ChEBI" id="CHEBI:17792"/>
        <dbReference type="ChEBI" id="CHEBI:57925"/>
        <dbReference type="ChEBI" id="CHEBI:90779"/>
        <dbReference type="EC" id="2.5.1.18"/>
    </reaction>
</comment>
<dbReference type="SUPFAM" id="SSF81383">
    <property type="entry name" value="F-box domain"/>
    <property type="match status" value="1"/>
</dbReference>
<dbReference type="FunFam" id="3.40.30.10:FF:000044">
    <property type="entry name" value="Glutathione S-transferase GSTU6"/>
    <property type="match status" value="1"/>
</dbReference>
<evidence type="ECO:0000256" key="1">
    <source>
        <dbReference type="ARBA" id="ARBA00009183"/>
    </source>
</evidence>
<dbReference type="PANTHER" id="PTHR23023">
    <property type="entry name" value="DIMETHYLANILINE MONOOXYGENASE"/>
    <property type="match status" value="1"/>
</dbReference>
<dbReference type="InterPro" id="IPR036047">
    <property type="entry name" value="F-box-like_dom_sf"/>
</dbReference>
<dbReference type="SFLD" id="SFLDS00019">
    <property type="entry name" value="Glutathione_Transferase_(cytos"/>
    <property type="match status" value="1"/>
</dbReference>
<evidence type="ECO:0000256" key="10">
    <source>
        <dbReference type="SAM" id="MobiDB-lite"/>
    </source>
</evidence>
<dbReference type="SFLD" id="SFLDG01152">
    <property type="entry name" value="Main.3:_Omega-_and_Tau-like"/>
    <property type="match status" value="1"/>
</dbReference>
<dbReference type="GO" id="GO:0004499">
    <property type="term" value="F:N,N-dimethylaniline monooxygenase activity"/>
    <property type="evidence" value="ECO:0007669"/>
    <property type="project" value="InterPro"/>
</dbReference>
<dbReference type="GO" id="GO:0050660">
    <property type="term" value="F:flavin adenine dinucleotide binding"/>
    <property type="evidence" value="ECO:0007669"/>
    <property type="project" value="InterPro"/>
</dbReference>
<dbReference type="InterPro" id="IPR036188">
    <property type="entry name" value="FAD/NAD-bd_sf"/>
</dbReference>
<dbReference type="InterPro" id="IPR020946">
    <property type="entry name" value="Flavin_mOase-like"/>
</dbReference>
<dbReference type="EnsemblPlants" id="LPERR10G13970.1">
    <property type="protein sequence ID" value="LPERR10G13970.1"/>
    <property type="gene ID" value="LPERR10G13970"/>
</dbReference>
<dbReference type="Gene3D" id="1.20.1050.10">
    <property type="match status" value="1"/>
</dbReference>
<feature type="domain" description="GST N-terminal" evidence="11">
    <location>
        <begin position="7"/>
        <end position="87"/>
    </location>
</feature>
<reference evidence="13" key="2">
    <citation type="submission" date="2013-12" db="EMBL/GenBank/DDBJ databases">
        <authorList>
            <person name="Yu Y."/>
            <person name="Lee S."/>
            <person name="de Baynast K."/>
            <person name="Wissotski M."/>
            <person name="Liu L."/>
            <person name="Talag J."/>
            <person name="Goicoechea J."/>
            <person name="Angelova A."/>
            <person name="Jetty R."/>
            <person name="Kudrna D."/>
            <person name="Golser W."/>
            <person name="Rivera L."/>
            <person name="Zhang J."/>
            <person name="Wing R."/>
        </authorList>
    </citation>
    <scope>NUCLEOTIDE SEQUENCE</scope>
</reference>
<dbReference type="FunFam" id="3.50.50.60:FF:000099">
    <property type="entry name" value="Flavin-containing monooxygenase"/>
    <property type="match status" value="1"/>
</dbReference>
<dbReference type="eggNOG" id="KOG0406">
    <property type="taxonomic scope" value="Eukaryota"/>
</dbReference>
<evidence type="ECO:0000256" key="6">
    <source>
        <dbReference type="ARBA" id="ARBA00023002"/>
    </source>
</evidence>
<dbReference type="InterPro" id="IPR000960">
    <property type="entry name" value="Flavin_mOase"/>
</dbReference>
<feature type="region of interest" description="Disordered" evidence="10">
    <location>
        <begin position="637"/>
        <end position="658"/>
    </location>
</feature>
<dbReference type="GO" id="GO:0050661">
    <property type="term" value="F:NADP binding"/>
    <property type="evidence" value="ECO:0007669"/>
    <property type="project" value="InterPro"/>
</dbReference>
<accession>A0A0D9XM98</accession>
<keyword evidence="2 9" id="KW-0285">Flavoprotein</keyword>
<dbReference type="InterPro" id="IPR004045">
    <property type="entry name" value="Glutathione_S-Trfase_N"/>
</dbReference>
<dbReference type="SFLD" id="SFLDG00358">
    <property type="entry name" value="Main_(cytGST)"/>
    <property type="match status" value="1"/>
</dbReference>
<dbReference type="Gramene" id="LPERR10G13970.1">
    <property type="protein sequence ID" value="LPERR10G13970.1"/>
    <property type="gene ID" value="LPERR10G13970"/>
</dbReference>
<keyword evidence="5" id="KW-0521">NADP</keyword>
<dbReference type="EC" id="1.-.-.-" evidence="9"/>
<dbReference type="InterPro" id="IPR036282">
    <property type="entry name" value="Glutathione-S-Trfase_C_sf"/>
</dbReference>
<evidence type="ECO:0000256" key="8">
    <source>
        <dbReference type="ARBA" id="ARBA00047960"/>
    </source>
</evidence>
<dbReference type="AlphaFoldDB" id="A0A0D9XM98"/>
<reference evidence="12 13" key="1">
    <citation type="submission" date="2012-08" db="EMBL/GenBank/DDBJ databases">
        <title>Oryza genome evolution.</title>
        <authorList>
            <person name="Wing R.A."/>
        </authorList>
    </citation>
    <scope>NUCLEOTIDE SEQUENCE</scope>
</reference>
<keyword evidence="6 9" id="KW-0560">Oxidoreductase</keyword>
<keyword evidence="3" id="KW-0808">Transferase</keyword>
<comment type="cofactor">
    <cofactor evidence="9">
        <name>FAD</name>
        <dbReference type="ChEBI" id="CHEBI:57692"/>
    </cofactor>
</comment>
<dbReference type="GO" id="GO:0004364">
    <property type="term" value="F:glutathione transferase activity"/>
    <property type="evidence" value="ECO:0007669"/>
    <property type="project" value="UniProtKB-EC"/>
</dbReference>
<dbReference type="InterPro" id="IPR045074">
    <property type="entry name" value="GST_C_Tau"/>
</dbReference>
<evidence type="ECO:0000259" key="11">
    <source>
        <dbReference type="PROSITE" id="PS50404"/>
    </source>
</evidence>
<dbReference type="CDD" id="cd03185">
    <property type="entry name" value="GST_C_Tau"/>
    <property type="match status" value="1"/>
</dbReference>
<evidence type="ECO:0000313" key="12">
    <source>
        <dbReference type="EnsemblPlants" id="LPERR10G13970.1"/>
    </source>
</evidence>
<dbReference type="GO" id="GO:0006749">
    <property type="term" value="P:glutathione metabolic process"/>
    <property type="evidence" value="ECO:0007669"/>
    <property type="project" value="InterPro"/>
</dbReference>
<evidence type="ECO:0000256" key="4">
    <source>
        <dbReference type="ARBA" id="ARBA00022827"/>
    </source>
</evidence>